<feature type="domain" description="KTSC" evidence="1">
    <location>
        <begin position="2"/>
        <end position="53"/>
    </location>
</feature>
<dbReference type="Pfam" id="PF13619">
    <property type="entry name" value="KTSC"/>
    <property type="match status" value="1"/>
</dbReference>
<protein>
    <recommendedName>
        <fullName evidence="1">KTSC domain-containing protein</fullName>
    </recommendedName>
</protein>
<evidence type="ECO:0000259" key="1">
    <source>
        <dbReference type="Pfam" id="PF13619"/>
    </source>
</evidence>
<reference evidence="2" key="1">
    <citation type="journal article" date="2015" name="Nature">
        <title>Complex archaea that bridge the gap between prokaryotes and eukaryotes.</title>
        <authorList>
            <person name="Spang A."/>
            <person name="Saw J.H."/>
            <person name="Jorgensen S.L."/>
            <person name="Zaremba-Niedzwiedzka K."/>
            <person name="Martijn J."/>
            <person name="Lind A.E."/>
            <person name="van Eijk R."/>
            <person name="Schleper C."/>
            <person name="Guy L."/>
            <person name="Ettema T.J."/>
        </authorList>
    </citation>
    <scope>NUCLEOTIDE SEQUENCE</scope>
</reference>
<organism evidence="2">
    <name type="scientific">marine sediment metagenome</name>
    <dbReference type="NCBI Taxonomy" id="412755"/>
    <lineage>
        <taxon>unclassified sequences</taxon>
        <taxon>metagenomes</taxon>
        <taxon>ecological metagenomes</taxon>
    </lineage>
</organism>
<comment type="caution">
    <text evidence="2">The sequence shown here is derived from an EMBL/GenBank/DDBJ whole genome shotgun (WGS) entry which is preliminary data.</text>
</comment>
<dbReference type="EMBL" id="LAZR01052742">
    <property type="protein sequence ID" value="KKK82286.1"/>
    <property type="molecule type" value="Genomic_DNA"/>
</dbReference>
<name>A0A0F9BCX9_9ZZZZ</name>
<accession>A0A0F9BCX9</accession>
<evidence type="ECO:0000313" key="2">
    <source>
        <dbReference type="EMBL" id="KKK82286.1"/>
    </source>
</evidence>
<gene>
    <name evidence="2" type="ORF">LCGC14_2804910</name>
</gene>
<sequence>MMLALGYNHLTETLVAQFDPETFYIYEGVPASIACQIIFAESIGKEFNSEIKANRKYGYRKITREEAEAV</sequence>
<dbReference type="AlphaFoldDB" id="A0A0F9BCX9"/>
<dbReference type="InterPro" id="IPR025309">
    <property type="entry name" value="KTSC_dom"/>
</dbReference>
<proteinExistence type="predicted"/>